<gene>
    <name evidence="2" type="ORF">VAMP_12n134</name>
</gene>
<evidence type="ECO:0000313" key="2">
    <source>
        <dbReference type="EMBL" id="MBS8121634.1"/>
    </source>
</evidence>
<dbReference type="EMBL" id="JAEDAM010000008">
    <property type="protein sequence ID" value="MBS8121634.1"/>
    <property type="molecule type" value="Genomic_DNA"/>
</dbReference>
<organism evidence="2 3">
    <name type="scientific">Candidatus Vampirococcus lugosii</name>
    <dbReference type="NCBI Taxonomy" id="2789015"/>
    <lineage>
        <taxon>Bacteria</taxon>
        <taxon>Candidatus Absconditibacteriota</taxon>
        <taxon>Vampirococcus</taxon>
    </lineage>
</organism>
<evidence type="ECO:0000313" key="3">
    <source>
        <dbReference type="Proteomes" id="UP000680365"/>
    </source>
</evidence>
<accession>A0ABS5QKI3</accession>
<protein>
    <recommendedName>
        <fullName evidence="1">Cyclic nucleotide-binding domain-containing protein</fullName>
    </recommendedName>
</protein>
<dbReference type="CDD" id="cd00038">
    <property type="entry name" value="CAP_ED"/>
    <property type="match status" value="1"/>
</dbReference>
<proteinExistence type="predicted"/>
<reference evidence="2 3" key="1">
    <citation type="journal article" date="2021" name="Nat. Commun.">
        <title>Reductive evolution and unique predatory mode in the CPR bacterium Vampirococcus lugosii.</title>
        <authorList>
            <person name="Moreira D."/>
            <person name="Zivanovic Y."/>
            <person name="Lopez-Archilla A.I."/>
            <person name="Iniesto M."/>
            <person name="Lopez-Garcia P."/>
        </authorList>
    </citation>
    <scope>NUCLEOTIDE SEQUENCE [LARGE SCALE GENOMIC DNA]</scope>
    <source>
        <strain evidence="2">Chiprana</strain>
    </source>
</reference>
<comment type="caution">
    <text evidence="2">The sequence shown here is derived from an EMBL/GenBank/DDBJ whole genome shotgun (WGS) entry which is preliminary data.</text>
</comment>
<feature type="domain" description="Cyclic nucleotide-binding" evidence="1">
    <location>
        <begin position="1"/>
        <end position="92"/>
    </location>
</feature>
<dbReference type="RefSeq" id="WP_213348371.1">
    <property type="nucleotide sequence ID" value="NZ_JAEDAM010000008.1"/>
</dbReference>
<dbReference type="Proteomes" id="UP000680365">
    <property type="component" value="Unassembled WGS sequence"/>
</dbReference>
<dbReference type="SUPFAM" id="SSF51206">
    <property type="entry name" value="cAMP-binding domain-like"/>
    <property type="match status" value="1"/>
</dbReference>
<dbReference type="InterPro" id="IPR018490">
    <property type="entry name" value="cNMP-bd_dom_sf"/>
</dbReference>
<evidence type="ECO:0000259" key="1">
    <source>
        <dbReference type="PROSITE" id="PS50042"/>
    </source>
</evidence>
<dbReference type="PROSITE" id="PS50042">
    <property type="entry name" value="CNMP_BINDING_3"/>
    <property type="match status" value="1"/>
</dbReference>
<dbReference type="InterPro" id="IPR000595">
    <property type="entry name" value="cNMP-bd_dom"/>
</dbReference>
<keyword evidence="3" id="KW-1185">Reference proteome</keyword>
<dbReference type="Gene3D" id="2.60.120.10">
    <property type="entry name" value="Jelly Rolls"/>
    <property type="match status" value="1"/>
</dbReference>
<name>A0ABS5QKI3_9BACT</name>
<sequence>MNDYDLIQLIKENTSLENINAGNYLFEENTSNNSLFYIESGTVFLEKGNNTLFSIGAGNIIGEKSFIEESGKPISAKAQDYIEYYELKHSDFINFSSEIKLKFFKNLSLMLSNRIYKINNILDNIKIINKKVLNEKFFDNNGFVSIFDKIIEIDKYFLLKYQVNSNSYQNILSNNFFSLDIEDFINSFLENGKEFKIGENYIFMKCGEYIYFIMGDLLLDKYILSNSLFYNIPMFKYLGSFIEKNQADKFLEGLEQ</sequence>
<dbReference type="Pfam" id="PF00027">
    <property type="entry name" value="cNMP_binding"/>
    <property type="match status" value="1"/>
</dbReference>
<dbReference type="InterPro" id="IPR014710">
    <property type="entry name" value="RmlC-like_jellyroll"/>
</dbReference>